<name>A0A9W7ZST9_9FUNG</name>
<dbReference type="Proteomes" id="UP001150538">
    <property type="component" value="Unassembled WGS sequence"/>
</dbReference>
<keyword evidence="3" id="KW-1185">Reference proteome</keyword>
<sequence length="198" mass="22808">MPKAKATPIKSEPSRKKPRTRSVARSEDNATTTSGAGPNTSGTDQHVKIPREVDSIISKLCAERGGIEIHHDIPGYHSILTHNNVIMHGVMESYSERAHLWLLQCNKYKNPFRCLKAHKKGLKEVERSKLFSCQVTTITKDNKLNIMRKWAGRIRPQSIFNLNRPEQIGHYEYFMRGLIELDCETLDHGDEYMMKMYR</sequence>
<evidence type="ECO:0000256" key="1">
    <source>
        <dbReference type="SAM" id="MobiDB-lite"/>
    </source>
</evidence>
<dbReference type="EMBL" id="JANBPU010000141">
    <property type="protein sequence ID" value="KAJ1915557.1"/>
    <property type="molecule type" value="Genomic_DNA"/>
</dbReference>
<feature type="region of interest" description="Disordered" evidence="1">
    <location>
        <begin position="1"/>
        <end position="48"/>
    </location>
</feature>
<organism evidence="2 3">
    <name type="scientific">Mycoemilia scoparia</name>
    <dbReference type="NCBI Taxonomy" id="417184"/>
    <lineage>
        <taxon>Eukaryota</taxon>
        <taxon>Fungi</taxon>
        <taxon>Fungi incertae sedis</taxon>
        <taxon>Zoopagomycota</taxon>
        <taxon>Kickxellomycotina</taxon>
        <taxon>Kickxellomycetes</taxon>
        <taxon>Kickxellales</taxon>
        <taxon>Kickxellaceae</taxon>
        <taxon>Mycoemilia</taxon>
    </lineage>
</organism>
<accession>A0A9W7ZST9</accession>
<reference evidence="2" key="1">
    <citation type="submission" date="2022-07" db="EMBL/GenBank/DDBJ databases">
        <title>Phylogenomic reconstructions and comparative analyses of Kickxellomycotina fungi.</title>
        <authorList>
            <person name="Reynolds N.K."/>
            <person name="Stajich J.E."/>
            <person name="Barry K."/>
            <person name="Grigoriev I.V."/>
            <person name="Crous P."/>
            <person name="Smith M.E."/>
        </authorList>
    </citation>
    <scope>NUCLEOTIDE SEQUENCE</scope>
    <source>
        <strain evidence="2">NBRC 100468</strain>
    </source>
</reference>
<evidence type="ECO:0000313" key="2">
    <source>
        <dbReference type="EMBL" id="KAJ1915557.1"/>
    </source>
</evidence>
<comment type="caution">
    <text evidence="2">The sequence shown here is derived from an EMBL/GenBank/DDBJ whole genome shotgun (WGS) entry which is preliminary data.</text>
</comment>
<protein>
    <submittedName>
        <fullName evidence="2">Uncharacterized protein</fullName>
    </submittedName>
</protein>
<dbReference type="AlphaFoldDB" id="A0A9W7ZST9"/>
<proteinExistence type="predicted"/>
<feature type="compositionally biased region" description="Polar residues" evidence="1">
    <location>
        <begin position="29"/>
        <end position="44"/>
    </location>
</feature>
<evidence type="ECO:0000313" key="3">
    <source>
        <dbReference type="Proteomes" id="UP001150538"/>
    </source>
</evidence>
<gene>
    <name evidence="2" type="ORF">H4219_004257</name>
</gene>